<gene>
    <name evidence="2" type="ORF">JCM19232_4777</name>
</gene>
<dbReference type="PANTHER" id="PTHR12126">
    <property type="entry name" value="NADH-UBIQUINONE OXIDOREDUCTASE 39 KDA SUBUNIT-RELATED"/>
    <property type="match status" value="1"/>
</dbReference>
<feature type="domain" description="NAD(P)-binding" evidence="1">
    <location>
        <begin position="10"/>
        <end position="118"/>
    </location>
</feature>
<dbReference type="Gene3D" id="3.40.50.720">
    <property type="entry name" value="NAD(P)-binding Rossmann-like Domain"/>
    <property type="match status" value="1"/>
</dbReference>
<dbReference type="InterPro" id="IPR051207">
    <property type="entry name" value="ComplexI_NDUFA9_subunit"/>
</dbReference>
<dbReference type="EMBL" id="BBSA01000007">
    <property type="protein sequence ID" value="GAM63100.1"/>
    <property type="molecule type" value="Genomic_DNA"/>
</dbReference>
<reference evidence="2 3" key="2">
    <citation type="submission" date="2015-01" db="EMBL/GenBank/DDBJ databases">
        <authorList>
            <consortium name="NBRP consortium"/>
            <person name="Sawabe T."/>
            <person name="Meirelles P."/>
            <person name="Feng G."/>
            <person name="Sayaka M."/>
            <person name="Hattori M."/>
            <person name="Ohkuma M."/>
        </authorList>
    </citation>
    <scope>NUCLEOTIDE SEQUENCE [LARGE SCALE GENOMIC DNA]</scope>
    <source>
        <strain evidence="2 3">JCM19232</strain>
    </source>
</reference>
<dbReference type="SUPFAM" id="SSF51735">
    <property type="entry name" value="NAD(P)-binding Rossmann-fold domains"/>
    <property type="match status" value="1"/>
</dbReference>
<comment type="caution">
    <text evidence="2">The sequence shown here is derived from an EMBL/GenBank/DDBJ whole genome shotgun (WGS) entry which is preliminary data.</text>
</comment>
<protein>
    <submittedName>
        <fullName evidence="2">Nucleoside-diphosphate-sugar epimerases</fullName>
    </submittedName>
</protein>
<dbReference type="InterPro" id="IPR036291">
    <property type="entry name" value="NAD(P)-bd_dom_sf"/>
</dbReference>
<dbReference type="PANTHER" id="PTHR12126:SF11">
    <property type="entry name" value="NADH DEHYDROGENASE [UBIQUINONE] 1 ALPHA SUBCOMPLEX SUBUNIT 9, MITOCHONDRIAL"/>
    <property type="match status" value="1"/>
</dbReference>
<sequence length="388" mass="42654">MSGKKVLVLGASGYVGSQLIPLLLKQGHQVTATARNLPLLTSRISKADNLDFKQLDLADKETTLEVVSGYDVVYFLVHGMNHGHDFIDYELNLAQNFAEALSQNSIGQVIYLSSLQPQTGDSEHLKARRETGNILRSTPTPVVELRAGVIIGPGSAAFEIMRDFVYNLPILITPKWVDSKANPIALENLNHYLLSFADEEVTESDFFEVGGPDILSYREQFKLVAKATKNPYRLFSTRLLTPSMAAVWLGIVTSVPSNIGRALLAGLSHDFVADSNKIRQKYPQSLIGYEDMVEDAISHEGDFVRSKVWGFDPGALKRWQPGFGYYAKDAGASFKTEKSAQELWDVVVKLGSPQEAISLPIFYGVPANGLISSLVVADQNAAFQPVQF</sequence>
<proteinExistence type="predicted"/>
<dbReference type="InterPro" id="IPR016040">
    <property type="entry name" value="NAD(P)-bd_dom"/>
</dbReference>
<evidence type="ECO:0000259" key="1">
    <source>
        <dbReference type="Pfam" id="PF13460"/>
    </source>
</evidence>
<evidence type="ECO:0000313" key="3">
    <source>
        <dbReference type="Proteomes" id="UP000031670"/>
    </source>
</evidence>
<accession>A0A0B8P8D0</accession>
<evidence type="ECO:0000313" key="2">
    <source>
        <dbReference type="EMBL" id="GAM63100.1"/>
    </source>
</evidence>
<organism evidence="2 3">
    <name type="scientific">Vibrio ishigakensis</name>
    <dbReference type="NCBI Taxonomy" id="1481914"/>
    <lineage>
        <taxon>Bacteria</taxon>
        <taxon>Pseudomonadati</taxon>
        <taxon>Pseudomonadota</taxon>
        <taxon>Gammaproteobacteria</taxon>
        <taxon>Vibrionales</taxon>
        <taxon>Vibrionaceae</taxon>
        <taxon>Vibrio</taxon>
    </lineage>
</organism>
<dbReference type="GO" id="GO:0044877">
    <property type="term" value="F:protein-containing complex binding"/>
    <property type="evidence" value="ECO:0007669"/>
    <property type="project" value="TreeGrafter"/>
</dbReference>
<dbReference type="AlphaFoldDB" id="A0A0B8P8D0"/>
<reference evidence="2 3" key="1">
    <citation type="submission" date="2015-01" db="EMBL/GenBank/DDBJ databases">
        <title>Vibrio sp. C5 JCM 19232 whole genome shotgun sequence.</title>
        <authorList>
            <person name="Sawabe T."/>
            <person name="Meirelles P."/>
            <person name="Feng G."/>
            <person name="Sayaka M."/>
            <person name="Hattori M."/>
            <person name="Ohkuma M."/>
        </authorList>
    </citation>
    <scope>NUCLEOTIDE SEQUENCE [LARGE SCALE GENOMIC DNA]</scope>
    <source>
        <strain evidence="2 3">JCM19232</strain>
    </source>
</reference>
<dbReference type="Pfam" id="PF13460">
    <property type="entry name" value="NAD_binding_10"/>
    <property type="match status" value="1"/>
</dbReference>
<dbReference type="Proteomes" id="UP000031670">
    <property type="component" value="Unassembled WGS sequence"/>
</dbReference>
<name>A0A0B8P8D0_9VIBR</name>